<evidence type="ECO:0000259" key="2">
    <source>
        <dbReference type="Pfam" id="PF01408"/>
    </source>
</evidence>
<dbReference type="SUPFAM" id="SSF51735">
    <property type="entry name" value="NAD(P)-binding Rossmann-fold domains"/>
    <property type="match status" value="1"/>
</dbReference>
<proteinExistence type="predicted"/>
<dbReference type="EMBL" id="JACHNF010000001">
    <property type="protein sequence ID" value="MBB5978377.1"/>
    <property type="molecule type" value="Genomic_DNA"/>
</dbReference>
<organism evidence="4 5">
    <name type="scientific">Kribbella solani</name>
    <dbReference type="NCBI Taxonomy" id="236067"/>
    <lineage>
        <taxon>Bacteria</taxon>
        <taxon>Bacillati</taxon>
        <taxon>Actinomycetota</taxon>
        <taxon>Actinomycetes</taxon>
        <taxon>Propionibacteriales</taxon>
        <taxon>Kribbellaceae</taxon>
        <taxon>Kribbella</taxon>
    </lineage>
</organism>
<dbReference type="AlphaFoldDB" id="A0A841DPR0"/>
<accession>A0A841DPR0</accession>
<dbReference type="PANTHER" id="PTHR43249">
    <property type="entry name" value="UDP-N-ACETYL-2-AMINO-2-DEOXY-D-GLUCURONATE OXIDASE"/>
    <property type="match status" value="1"/>
</dbReference>
<gene>
    <name evidence="4" type="ORF">HDA44_001718</name>
</gene>
<dbReference type="Proteomes" id="UP000558997">
    <property type="component" value="Unassembled WGS sequence"/>
</dbReference>
<dbReference type="InterPro" id="IPR052515">
    <property type="entry name" value="Gfo/Idh/MocA_Oxidoreductase"/>
</dbReference>
<evidence type="ECO:0000313" key="5">
    <source>
        <dbReference type="Proteomes" id="UP000558997"/>
    </source>
</evidence>
<dbReference type="InterPro" id="IPR036291">
    <property type="entry name" value="NAD(P)-bd_dom_sf"/>
</dbReference>
<dbReference type="Pfam" id="PF22725">
    <property type="entry name" value="GFO_IDH_MocA_C3"/>
    <property type="match status" value="1"/>
</dbReference>
<protein>
    <submittedName>
        <fullName evidence="4">Putative dehydrogenase</fullName>
    </submittedName>
</protein>
<name>A0A841DPR0_9ACTN</name>
<feature type="compositionally biased region" description="Polar residues" evidence="1">
    <location>
        <begin position="283"/>
        <end position="295"/>
    </location>
</feature>
<dbReference type="InterPro" id="IPR000683">
    <property type="entry name" value="Gfo/Idh/MocA-like_OxRdtase_N"/>
</dbReference>
<dbReference type="Pfam" id="PF01408">
    <property type="entry name" value="GFO_IDH_MocA"/>
    <property type="match status" value="1"/>
</dbReference>
<dbReference type="Gene3D" id="3.30.360.10">
    <property type="entry name" value="Dihydrodipicolinate Reductase, domain 2"/>
    <property type="match status" value="1"/>
</dbReference>
<feature type="domain" description="Gfo/Idh/MocA-like oxidoreductase N-terminal" evidence="2">
    <location>
        <begin position="6"/>
        <end position="122"/>
    </location>
</feature>
<reference evidence="4 5" key="1">
    <citation type="submission" date="2020-08" db="EMBL/GenBank/DDBJ databases">
        <title>Sequencing the genomes of 1000 actinobacteria strains.</title>
        <authorList>
            <person name="Klenk H.-P."/>
        </authorList>
    </citation>
    <scope>NUCLEOTIDE SEQUENCE [LARGE SCALE GENOMIC DNA]</scope>
    <source>
        <strain evidence="4 5">DSM 17294</strain>
    </source>
</reference>
<dbReference type="RefSeq" id="WP_184832745.1">
    <property type="nucleotide sequence ID" value="NZ_BAAAVN010000004.1"/>
</dbReference>
<dbReference type="InterPro" id="IPR055170">
    <property type="entry name" value="GFO_IDH_MocA-like_dom"/>
</dbReference>
<keyword evidence="5" id="KW-1185">Reference proteome</keyword>
<feature type="region of interest" description="Disordered" evidence="1">
    <location>
        <begin position="274"/>
        <end position="302"/>
    </location>
</feature>
<dbReference type="PANTHER" id="PTHR43249:SF1">
    <property type="entry name" value="D-GLUCOSIDE 3-DEHYDROGENASE"/>
    <property type="match status" value="1"/>
</dbReference>
<dbReference type="Gene3D" id="3.40.50.720">
    <property type="entry name" value="NAD(P)-binding Rossmann-like Domain"/>
    <property type="match status" value="1"/>
</dbReference>
<dbReference type="GO" id="GO:0000166">
    <property type="term" value="F:nucleotide binding"/>
    <property type="evidence" value="ECO:0007669"/>
    <property type="project" value="InterPro"/>
</dbReference>
<sequence>MTETPLRFAVLGCGVIGKHHAAVLDEVPGAELAAVIDIDPEAARALAEKYGVPAYEKLDEVLALAEIDAVAVCTPSGDHAEQAVAVLRANKHVVVEKPIDITMEAADELAEAERKSAGRATVISQHRFDPASQAVRAAVVAGDFGPLTSAVASVAWWRSQAYYDSGAWRGTKEHDGGGALMNQSIHTIDLLVWMLGEPVEITAYGALLAHDRIDVEDTAVAIVRFESGALATIHGTTAAYPGTSARLQVHGARGSAVIDDDRLTYFHVAAPDGEAPAYGGGDTNQAEQAASTGQTAGADPSALSNAHGLQYADFLDAIRNDREPLVTVAEGSRTLSVVLAIYESAASGEAVTLRS</sequence>
<comment type="caution">
    <text evidence="4">The sequence shown here is derived from an EMBL/GenBank/DDBJ whole genome shotgun (WGS) entry which is preliminary data.</text>
</comment>
<feature type="domain" description="GFO/IDH/MocA-like oxidoreductase" evidence="3">
    <location>
        <begin position="133"/>
        <end position="256"/>
    </location>
</feature>
<dbReference type="SUPFAM" id="SSF55347">
    <property type="entry name" value="Glyceraldehyde-3-phosphate dehydrogenase-like, C-terminal domain"/>
    <property type="match status" value="1"/>
</dbReference>
<evidence type="ECO:0000313" key="4">
    <source>
        <dbReference type="EMBL" id="MBB5978377.1"/>
    </source>
</evidence>
<evidence type="ECO:0000259" key="3">
    <source>
        <dbReference type="Pfam" id="PF22725"/>
    </source>
</evidence>
<evidence type="ECO:0000256" key="1">
    <source>
        <dbReference type="SAM" id="MobiDB-lite"/>
    </source>
</evidence>